<dbReference type="InterPro" id="IPR052163">
    <property type="entry name" value="DGC-Regulatory_Protein"/>
</dbReference>
<dbReference type="CDD" id="cd01949">
    <property type="entry name" value="GGDEF"/>
    <property type="match status" value="1"/>
</dbReference>
<dbReference type="Gene3D" id="3.30.70.270">
    <property type="match status" value="1"/>
</dbReference>
<dbReference type="PROSITE" id="PS50887">
    <property type="entry name" value="GGDEF"/>
    <property type="match status" value="1"/>
</dbReference>
<feature type="region of interest" description="Disordered" evidence="2">
    <location>
        <begin position="246"/>
        <end position="284"/>
    </location>
</feature>
<dbReference type="NCBIfam" id="TIGR00254">
    <property type="entry name" value="GGDEF"/>
    <property type="match status" value="1"/>
</dbReference>
<keyword evidence="1" id="KW-0175">Coiled coil</keyword>
<dbReference type="OrthoDB" id="9768069at2"/>
<reference evidence="4 5" key="1">
    <citation type="submission" date="2019-01" db="EMBL/GenBank/DDBJ databases">
        <title>Zoogloea oleivorans genome sequencing and assembly.</title>
        <authorList>
            <person name="Tancsics A."/>
            <person name="Farkas M."/>
            <person name="Kriszt B."/>
            <person name="Maroti G."/>
            <person name="Horvath B."/>
        </authorList>
    </citation>
    <scope>NUCLEOTIDE SEQUENCE [LARGE SCALE GENOMIC DNA]</scope>
    <source>
        <strain evidence="4 5">Buc</strain>
    </source>
</reference>
<sequence length="284" mass="30748">MARPTEKKKVATARLTLARLQAEAEHLRAELAQLHQYLGEARRDAEATRATLLREANEHLVLAALQADRIAEQALSELDELTRSSQHDPLTGTPNRNLMLDRLESAINLARRRSTRIAVFFLDLDNFKEINDTLGHAVGDEILKLVADRLVAVVRNSDAVSRHGGDEFLALLAEVSHATDAAMIAGKMLSAIAAPAQVGDSLVPISASIGIALYPEDGTDAATLIAQADAAMYRIKRSGGGKFAFHDNKSQCAPPHRPQRPDGPSCNDRKAPDRAPHDGKVKKG</sequence>
<protein>
    <submittedName>
        <fullName evidence="4">Diguanylate cyclase</fullName>
    </submittedName>
</protein>
<dbReference type="SMART" id="SM00267">
    <property type="entry name" value="GGDEF"/>
    <property type="match status" value="1"/>
</dbReference>
<feature type="domain" description="GGDEF" evidence="3">
    <location>
        <begin position="115"/>
        <end position="248"/>
    </location>
</feature>
<keyword evidence="5" id="KW-1185">Reference proteome</keyword>
<comment type="caution">
    <text evidence="4">The sequence shown here is derived from an EMBL/GenBank/DDBJ whole genome shotgun (WGS) entry which is preliminary data.</text>
</comment>
<organism evidence="4 5">
    <name type="scientific">Zoogloea oleivorans</name>
    <dbReference type="NCBI Taxonomy" id="1552750"/>
    <lineage>
        <taxon>Bacteria</taxon>
        <taxon>Pseudomonadati</taxon>
        <taxon>Pseudomonadota</taxon>
        <taxon>Betaproteobacteria</taxon>
        <taxon>Rhodocyclales</taxon>
        <taxon>Zoogloeaceae</taxon>
        <taxon>Zoogloea</taxon>
    </lineage>
</organism>
<evidence type="ECO:0000313" key="4">
    <source>
        <dbReference type="EMBL" id="TYC54942.1"/>
    </source>
</evidence>
<dbReference type="AlphaFoldDB" id="A0A6C2CNJ2"/>
<dbReference type="InterPro" id="IPR000160">
    <property type="entry name" value="GGDEF_dom"/>
</dbReference>
<accession>A0A6C2CNJ2</accession>
<dbReference type="PANTHER" id="PTHR46663">
    <property type="entry name" value="DIGUANYLATE CYCLASE DGCT-RELATED"/>
    <property type="match status" value="1"/>
</dbReference>
<dbReference type="SUPFAM" id="SSF55073">
    <property type="entry name" value="Nucleotide cyclase"/>
    <property type="match status" value="1"/>
</dbReference>
<dbReference type="RefSeq" id="WP_148580074.1">
    <property type="nucleotide sequence ID" value="NZ_SDKK01000015.1"/>
</dbReference>
<gene>
    <name evidence="4" type="ORF">ETQ85_15930</name>
</gene>
<evidence type="ECO:0000259" key="3">
    <source>
        <dbReference type="PROSITE" id="PS50887"/>
    </source>
</evidence>
<proteinExistence type="predicted"/>
<evidence type="ECO:0000256" key="2">
    <source>
        <dbReference type="SAM" id="MobiDB-lite"/>
    </source>
</evidence>
<dbReference type="Pfam" id="PF00990">
    <property type="entry name" value="GGDEF"/>
    <property type="match status" value="1"/>
</dbReference>
<evidence type="ECO:0000313" key="5">
    <source>
        <dbReference type="Proteomes" id="UP000389128"/>
    </source>
</evidence>
<evidence type="ECO:0000256" key="1">
    <source>
        <dbReference type="SAM" id="Coils"/>
    </source>
</evidence>
<dbReference type="Proteomes" id="UP000389128">
    <property type="component" value="Unassembled WGS sequence"/>
</dbReference>
<feature type="compositionally biased region" description="Basic and acidic residues" evidence="2">
    <location>
        <begin position="267"/>
        <end position="284"/>
    </location>
</feature>
<dbReference type="PANTHER" id="PTHR46663:SF2">
    <property type="entry name" value="GGDEF DOMAIN-CONTAINING PROTEIN"/>
    <property type="match status" value="1"/>
</dbReference>
<name>A0A6C2CNJ2_9RHOO</name>
<dbReference type="EMBL" id="SDKK01000015">
    <property type="protein sequence ID" value="TYC54942.1"/>
    <property type="molecule type" value="Genomic_DNA"/>
</dbReference>
<feature type="coiled-coil region" evidence="1">
    <location>
        <begin position="10"/>
        <end position="44"/>
    </location>
</feature>
<dbReference type="InterPro" id="IPR043128">
    <property type="entry name" value="Rev_trsase/Diguanyl_cyclase"/>
</dbReference>
<dbReference type="InterPro" id="IPR029787">
    <property type="entry name" value="Nucleotide_cyclase"/>
</dbReference>